<dbReference type="Gene3D" id="2.40.420.20">
    <property type="match status" value="1"/>
</dbReference>
<dbReference type="Proteomes" id="UP000838100">
    <property type="component" value="Unassembled WGS sequence"/>
</dbReference>
<feature type="domain" description="Multidrug resistance protein MdtA-like barrel-sandwich hybrid" evidence="6">
    <location>
        <begin position="76"/>
        <end position="214"/>
    </location>
</feature>
<keyword evidence="9" id="KW-1185">Reference proteome</keyword>
<dbReference type="InterPro" id="IPR058625">
    <property type="entry name" value="MdtA-like_BSH"/>
</dbReference>
<evidence type="ECO:0000259" key="7">
    <source>
        <dbReference type="Pfam" id="PF25967"/>
    </source>
</evidence>
<dbReference type="InterPro" id="IPR058627">
    <property type="entry name" value="MdtA-like_C"/>
</dbReference>
<dbReference type="PANTHER" id="PTHR30469:SF12">
    <property type="entry name" value="MULTIDRUG RESISTANCE PROTEIN MDTA"/>
    <property type="match status" value="1"/>
</dbReference>
<dbReference type="Gene3D" id="2.40.50.100">
    <property type="match status" value="1"/>
</dbReference>
<evidence type="ECO:0000259" key="5">
    <source>
        <dbReference type="Pfam" id="PF25876"/>
    </source>
</evidence>
<gene>
    <name evidence="8" type="primary">mdtE_1</name>
    <name evidence="8" type="ORF">SIN8267_02501</name>
</gene>
<sequence length="430" mass="47093">MNKIVALVPVKILVVVAVLLFSVLVSVVLMATKPQLQPREVKRNIITVRVAEVAPKSMQLKVQTQGVVAPSVESQLTSEVAGKVVWVAPALVSGGHFDSGELLLRIDDSDYQTNLERATAGLIRAEVEHEYAEKEFGRQDKLRQKSLASQAQLDDARSRFRLAEAGLREAKVNVAQAKLDIKRTEIHAPYNGRVRSEHVDAGQFVSRGEAVATVYDSSAVEIRLPIANRQFAYLDLPSDARGLLQPSQTPIVDVTANYAGLPFAWQGRLVRTEAEIDERSRMFYGVVRVENTSVNPVQVADNSPALLVGLFVDAYIHGRTVDNVIELPRSAIRNKNEVLVVDEQNRVSFRRVDILRIQQDSVIISGGLEAGEKVCLTAMQIVVQGMQINPLMVVEDNHSAQPLIVDAELPQTAPAKAEALVPALVTGDTL</sequence>
<organism evidence="8 9">
    <name type="scientific">Sinobacterium norvegicum</name>
    <dbReference type="NCBI Taxonomy" id="1641715"/>
    <lineage>
        <taxon>Bacteria</taxon>
        <taxon>Pseudomonadati</taxon>
        <taxon>Pseudomonadota</taxon>
        <taxon>Gammaproteobacteria</taxon>
        <taxon>Cellvibrionales</taxon>
        <taxon>Spongiibacteraceae</taxon>
        <taxon>Sinobacterium</taxon>
    </lineage>
</organism>
<proteinExistence type="inferred from homology"/>
<protein>
    <submittedName>
        <fullName evidence="8">Multidrug resistance protein MdtE</fullName>
    </submittedName>
</protein>
<keyword evidence="4" id="KW-0812">Transmembrane</keyword>
<reference evidence="8" key="1">
    <citation type="submission" date="2021-12" db="EMBL/GenBank/DDBJ databases">
        <authorList>
            <person name="Rodrigo-Torres L."/>
            <person name="Arahal R. D."/>
            <person name="Lucena T."/>
        </authorList>
    </citation>
    <scope>NUCLEOTIDE SEQUENCE</scope>
    <source>
        <strain evidence="8">CECT 8267</strain>
    </source>
</reference>
<dbReference type="SUPFAM" id="SSF111369">
    <property type="entry name" value="HlyD-like secretion proteins"/>
    <property type="match status" value="1"/>
</dbReference>
<accession>A0ABN8ELV5</accession>
<evidence type="ECO:0000256" key="4">
    <source>
        <dbReference type="SAM" id="Phobius"/>
    </source>
</evidence>
<comment type="similarity">
    <text evidence="2">Belongs to the membrane fusion protein (MFP) (TC 8.A.1) family.</text>
</comment>
<evidence type="ECO:0000313" key="9">
    <source>
        <dbReference type="Proteomes" id="UP000838100"/>
    </source>
</evidence>
<evidence type="ECO:0000256" key="1">
    <source>
        <dbReference type="ARBA" id="ARBA00004196"/>
    </source>
</evidence>
<keyword evidence="3" id="KW-0813">Transport</keyword>
<feature type="domain" description="Multidrug resistance protein MdtA-like alpha-helical hairpin" evidence="5">
    <location>
        <begin position="115"/>
        <end position="182"/>
    </location>
</feature>
<feature type="transmembrane region" description="Helical" evidence="4">
    <location>
        <begin position="12"/>
        <end position="32"/>
    </location>
</feature>
<dbReference type="PANTHER" id="PTHR30469">
    <property type="entry name" value="MULTIDRUG RESISTANCE PROTEIN MDTA"/>
    <property type="match status" value="1"/>
</dbReference>
<keyword evidence="4" id="KW-1133">Transmembrane helix</keyword>
<evidence type="ECO:0000313" key="8">
    <source>
        <dbReference type="EMBL" id="CAH0992382.1"/>
    </source>
</evidence>
<dbReference type="InterPro" id="IPR058624">
    <property type="entry name" value="MdtA-like_HH"/>
</dbReference>
<dbReference type="NCBIfam" id="TIGR01730">
    <property type="entry name" value="RND_mfp"/>
    <property type="match status" value="1"/>
</dbReference>
<name>A0ABN8ELV5_9GAMM</name>
<dbReference type="Gene3D" id="1.10.287.470">
    <property type="entry name" value="Helix hairpin bin"/>
    <property type="match status" value="1"/>
</dbReference>
<comment type="caution">
    <text evidence="8">The sequence shown here is derived from an EMBL/GenBank/DDBJ whole genome shotgun (WGS) entry which is preliminary data.</text>
</comment>
<dbReference type="EMBL" id="CAKLPX010000003">
    <property type="protein sequence ID" value="CAH0992382.1"/>
    <property type="molecule type" value="Genomic_DNA"/>
</dbReference>
<dbReference type="Pfam" id="PF25876">
    <property type="entry name" value="HH_MFP_RND"/>
    <property type="match status" value="1"/>
</dbReference>
<dbReference type="RefSeq" id="WP_237445072.1">
    <property type="nucleotide sequence ID" value="NZ_CAKLPX010000003.1"/>
</dbReference>
<comment type="subcellular location">
    <subcellularLocation>
        <location evidence="1">Cell envelope</location>
    </subcellularLocation>
</comment>
<dbReference type="Pfam" id="PF25917">
    <property type="entry name" value="BSH_RND"/>
    <property type="match status" value="1"/>
</dbReference>
<feature type="domain" description="Multidrug resistance protein MdtA-like C-terminal permuted SH3" evidence="7">
    <location>
        <begin position="324"/>
        <end position="375"/>
    </location>
</feature>
<evidence type="ECO:0000259" key="6">
    <source>
        <dbReference type="Pfam" id="PF25917"/>
    </source>
</evidence>
<evidence type="ECO:0000256" key="2">
    <source>
        <dbReference type="ARBA" id="ARBA00009477"/>
    </source>
</evidence>
<dbReference type="InterPro" id="IPR006143">
    <property type="entry name" value="RND_pump_MFP"/>
</dbReference>
<dbReference type="Gene3D" id="2.40.30.170">
    <property type="match status" value="1"/>
</dbReference>
<keyword evidence="4" id="KW-0472">Membrane</keyword>
<evidence type="ECO:0000256" key="3">
    <source>
        <dbReference type="ARBA" id="ARBA00022448"/>
    </source>
</evidence>
<dbReference type="Pfam" id="PF25967">
    <property type="entry name" value="RND-MFP_C"/>
    <property type="match status" value="1"/>
</dbReference>